<dbReference type="EC" id="5.3.1.12" evidence="4 7"/>
<evidence type="ECO:0000313" key="8">
    <source>
        <dbReference type="EMBL" id="OHX64523.1"/>
    </source>
</evidence>
<dbReference type="GO" id="GO:0019698">
    <property type="term" value="P:D-galacturonate catabolic process"/>
    <property type="evidence" value="ECO:0007669"/>
    <property type="project" value="TreeGrafter"/>
</dbReference>
<reference evidence="8 9" key="1">
    <citation type="journal article" date="2012" name="Int. J. Syst. Evol. Microbiol.">
        <title>Flammeovirga pacifica sp. nov., isolated from deep-sea sediment.</title>
        <authorList>
            <person name="Xu H."/>
            <person name="Fu Y."/>
            <person name="Yang N."/>
            <person name="Ding Z."/>
            <person name="Lai Q."/>
            <person name="Zeng R."/>
        </authorList>
    </citation>
    <scope>NUCLEOTIDE SEQUENCE [LARGE SCALE GENOMIC DNA]</scope>
    <source>
        <strain evidence="9">DSM 24597 / LMG 26175 / WPAGA1</strain>
    </source>
</reference>
<dbReference type="Pfam" id="PF02614">
    <property type="entry name" value="UxaC"/>
    <property type="match status" value="1"/>
</dbReference>
<evidence type="ECO:0000256" key="4">
    <source>
        <dbReference type="ARBA" id="ARBA00012546"/>
    </source>
</evidence>
<dbReference type="AlphaFoldDB" id="A0A1S1YUH9"/>
<dbReference type="NCBIfam" id="NF002794">
    <property type="entry name" value="PRK02925.1"/>
    <property type="match status" value="1"/>
</dbReference>
<dbReference type="InterPro" id="IPR003766">
    <property type="entry name" value="Uronate_isomerase"/>
</dbReference>
<keyword evidence="9" id="KW-1185">Reference proteome</keyword>
<evidence type="ECO:0000256" key="5">
    <source>
        <dbReference type="ARBA" id="ARBA00020555"/>
    </source>
</evidence>
<comment type="caution">
    <text evidence="8">The sequence shown here is derived from an EMBL/GenBank/DDBJ whole genome shotgun (WGS) entry which is preliminary data.</text>
</comment>
<comment type="pathway">
    <text evidence="2 7">Carbohydrate metabolism; pentose and glucuronate interconversion.</text>
</comment>
<keyword evidence="6 7" id="KW-0413">Isomerase</keyword>
<dbReference type="EMBL" id="JRYR02000002">
    <property type="protein sequence ID" value="OHX64523.1"/>
    <property type="molecule type" value="Genomic_DNA"/>
</dbReference>
<dbReference type="OrthoDB" id="9766564at2"/>
<dbReference type="UniPathway" id="UPA00246"/>
<dbReference type="SUPFAM" id="SSF51556">
    <property type="entry name" value="Metallo-dependent hydrolases"/>
    <property type="match status" value="1"/>
</dbReference>
<gene>
    <name evidence="7" type="primary">uxaC</name>
    <name evidence="8" type="ORF">NH26_23395</name>
</gene>
<comment type="similarity">
    <text evidence="3 7">Belongs to the metallo-dependent hydrolases superfamily. Uronate isomerase family.</text>
</comment>
<comment type="catalytic activity">
    <reaction evidence="7">
        <text>aldehydo-D-galacturonate = keto-D-tagaturonate</text>
        <dbReference type="Rhea" id="RHEA:27702"/>
        <dbReference type="ChEBI" id="CHEBI:12952"/>
        <dbReference type="ChEBI" id="CHEBI:17886"/>
    </reaction>
</comment>
<protein>
    <recommendedName>
        <fullName evidence="5 7">Uronate isomerase</fullName>
        <ecNumber evidence="4 7">5.3.1.12</ecNumber>
    </recommendedName>
    <alternativeName>
        <fullName evidence="7">Glucuronate isomerase</fullName>
    </alternativeName>
    <alternativeName>
        <fullName evidence="7">Uronic isomerase</fullName>
    </alternativeName>
</protein>
<dbReference type="Gene3D" id="3.20.20.140">
    <property type="entry name" value="Metal-dependent hydrolases"/>
    <property type="match status" value="1"/>
</dbReference>
<accession>A0A1S1YUH9</accession>
<dbReference type="STRING" id="915059.NH26_23395"/>
<evidence type="ECO:0000256" key="7">
    <source>
        <dbReference type="HAMAP-Rule" id="MF_00675"/>
    </source>
</evidence>
<dbReference type="GO" id="GO:0042840">
    <property type="term" value="P:D-glucuronate catabolic process"/>
    <property type="evidence" value="ECO:0007669"/>
    <property type="project" value="TreeGrafter"/>
</dbReference>
<dbReference type="Proteomes" id="UP000179797">
    <property type="component" value="Unassembled WGS sequence"/>
</dbReference>
<dbReference type="PANTHER" id="PTHR30068">
    <property type="entry name" value="URONATE ISOMERASE"/>
    <property type="match status" value="1"/>
</dbReference>
<organism evidence="8 9">
    <name type="scientific">Flammeovirga pacifica</name>
    <dbReference type="NCBI Taxonomy" id="915059"/>
    <lineage>
        <taxon>Bacteria</taxon>
        <taxon>Pseudomonadati</taxon>
        <taxon>Bacteroidota</taxon>
        <taxon>Cytophagia</taxon>
        <taxon>Cytophagales</taxon>
        <taxon>Flammeovirgaceae</taxon>
        <taxon>Flammeovirga</taxon>
    </lineage>
</organism>
<evidence type="ECO:0000256" key="6">
    <source>
        <dbReference type="ARBA" id="ARBA00023235"/>
    </source>
</evidence>
<sequence length="470" mass="53860">MKAFIHEDFSLENKYAKQLFHDYAKDMPIIDYHNHLSTKDIANDRQFQNIAQAWLEGDHYKWRAMRANGVNEDYITGNKSDKEKFLQWAATVPHTLRNPLFHWTHLELSNYFNIDTLLSPNTAEDIYTETSKLLQQKEYSCRSLLAKQNVKLVGTTDDPVDTLVDHQKNNLENTDTVMCPTWRPDAILGIEKGTQFLDYVAKLSEVGGKDITSYDNLIDVLKDRMNHFNQSGCRMSDHSLSEVPTGDEEIEEVAAIFKKALKGVALSKKEQDAYKKHLLIEMGKEYHRLGWVMQLHVGALRNNSERQFKHLGPDTGFDSISDANHIIPLSKILSDLDIKDQLPKTILYNLNPSDNYAMAALVGNFQDGITPGKIQLGSGWWFLDQKEAMEWQLNTLSNIGLLSRFVGMLTDSRSFLSFPRHEYFRRTLCNLLGNDIEKGLIPNDMNWVGGLVQDICYNNIKNYAFSDLNV</sequence>
<dbReference type="HAMAP" id="MF_00675">
    <property type="entry name" value="UxaC"/>
    <property type="match status" value="1"/>
</dbReference>
<proteinExistence type="inferred from homology"/>
<evidence type="ECO:0000256" key="1">
    <source>
        <dbReference type="ARBA" id="ARBA00001165"/>
    </source>
</evidence>
<dbReference type="RefSeq" id="WP_044217023.1">
    <property type="nucleotide sequence ID" value="NZ_JRYR02000002.1"/>
</dbReference>
<evidence type="ECO:0000256" key="3">
    <source>
        <dbReference type="ARBA" id="ARBA00008397"/>
    </source>
</evidence>
<evidence type="ECO:0000313" key="9">
    <source>
        <dbReference type="Proteomes" id="UP000179797"/>
    </source>
</evidence>
<dbReference type="GO" id="GO:0008880">
    <property type="term" value="F:glucuronate isomerase activity"/>
    <property type="evidence" value="ECO:0007669"/>
    <property type="project" value="UniProtKB-UniRule"/>
</dbReference>
<dbReference type="PANTHER" id="PTHR30068:SF4">
    <property type="entry name" value="URONATE ISOMERASE"/>
    <property type="match status" value="1"/>
</dbReference>
<dbReference type="Gene3D" id="1.10.2020.10">
    <property type="entry name" value="uronate isomerase, domain 2, chain A"/>
    <property type="match status" value="1"/>
</dbReference>
<evidence type="ECO:0000256" key="2">
    <source>
        <dbReference type="ARBA" id="ARBA00004892"/>
    </source>
</evidence>
<name>A0A1S1YUH9_FLAPC</name>
<dbReference type="InterPro" id="IPR032466">
    <property type="entry name" value="Metal_Hydrolase"/>
</dbReference>
<comment type="catalytic activity">
    <reaction evidence="1 7">
        <text>D-glucuronate = D-fructuronate</text>
        <dbReference type="Rhea" id="RHEA:13049"/>
        <dbReference type="ChEBI" id="CHEBI:58720"/>
        <dbReference type="ChEBI" id="CHEBI:59863"/>
        <dbReference type="EC" id="5.3.1.12"/>
    </reaction>
</comment>